<accession>A0ABD0BEB2</accession>
<organism evidence="1 2">
    <name type="scientific">Corynebacterium ulcerans</name>
    <dbReference type="NCBI Taxonomy" id="65058"/>
    <lineage>
        <taxon>Bacteria</taxon>
        <taxon>Bacillati</taxon>
        <taxon>Actinomycetota</taxon>
        <taxon>Actinomycetes</taxon>
        <taxon>Mycobacteriales</taxon>
        <taxon>Corynebacteriaceae</taxon>
        <taxon>Corynebacterium</taxon>
    </lineage>
</organism>
<protein>
    <submittedName>
        <fullName evidence="1">Uncharacterized protein</fullName>
    </submittedName>
</protein>
<comment type="caution">
    <text evidence="1">The sequence shown here is derived from an EMBL/GenBank/DDBJ whole genome shotgun (WGS) entry which is preliminary data.</text>
</comment>
<evidence type="ECO:0000313" key="2">
    <source>
        <dbReference type="Proteomes" id="UP001205910"/>
    </source>
</evidence>
<dbReference type="Proteomes" id="UP001205910">
    <property type="component" value="Unassembled WGS sequence"/>
</dbReference>
<evidence type="ECO:0000313" key="1">
    <source>
        <dbReference type="EMBL" id="GJJ42110.1"/>
    </source>
</evidence>
<dbReference type="AlphaFoldDB" id="A0ABD0BEB2"/>
<proteinExistence type="predicted"/>
<gene>
    <name evidence="1" type="ORF">CULCOIPH005_02990</name>
</gene>
<dbReference type="EMBL" id="BQFK01000001">
    <property type="protein sequence ID" value="GJJ42110.1"/>
    <property type="molecule type" value="Genomic_DNA"/>
</dbReference>
<sequence length="123" mass="13797">MVSATVLFQPKFILRKVVEGREDPITGEHGRPTITEIAGRGLVQEPLWSSEKEVGPTSVKDERLILFCPTHAPITSVEIYAADEFVDDRGRVWQCITDGHERGIPGKTPEYIATRVRRAKGKR</sequence>
<reference evidence="1 2" key="1">
    <citation type="submission" date="2021-11" db="EMBL/GenBank/DDBJ databases">
        <title>Whole genome sequences of diphtheriae toxin producing Corynebacterium ulcerans isolates from cats in Osaka, Japan.</title>
        <authorList>
            <person name="Umeda K."/>
            <person name="Hirai Y."/>
        </authorList>
    </citation>
    <scope>NUCLEOTIDE SEQUENCE [LARGE SCALE GENOMIC DNA]</scope>
    <source>
        <strain evidence="1 2">12109B-1</strain>
    </source>
</reference>
<name>A0ABD0BEB2_CORUL</name>